<proteinExistence type="predicted"/>
<dbReference type="Proteomes" id="UP000050741">
    <property type="component" value="Unassembled WGS sequence"/>
</dbReference>
<keyword evidence="2" id="KW-1185">Reference proteome</keyword>
<sequence>MTSPDHSSGSEFGDEFNLVVPTVEEDANLEDESAALEALMSRSECTPSSVAQLTSSTSILATLPATIVAPSDGVLALGAVAPAVQAQLGTSSAVIVASSWAQPTRVSSTTTTTVASGLNILDGSLSEADAFVESHSSSTPQHRPLVNVGTPRLPTGDELCVRSTAASSSAAEVEATYARSAGNLSQTTTAALSIMARVHPLVGQLHACAVELMSIGEEQRMDAVLAPLVQQCRSRQGSGRSSLVWSPSSSERGSTPFRPQSFAVPFRGRCASSASSRSGNSIPPYTTHITEPEAVRLLVRFTVSDIEKITAFCAAASSALGCKSGTLRKRLARLKDSLVKKDAEHWERALFERYARLIAEGDLDDDTELNEAMSAFMTSHGF</sequence>
<evidence type="ECO:0000256" key="1">
    <source>
        <dbReference type="SAM" id="MobiDB-lite"/>
    </source>
</evidence>
<feature type="compositionally biased region" description="Polar residues" evidence="1">
    <location>
        <begin position="243"/>
        <end position="253"/>
    </location>
</feature>
<reference evidence="2" key="1">
    <citation type="submission" date="2014-05" db="EMBL/GenBank/DDBJ databases">
        <title>The genome and life-stage specific transcriptomes of Globodera pallida elucidate key aspects of plant parasitism by a cyst nematode.</title>
        <authorList>
            <person name="Cotton J.A."/>
            <person name="Lilley C.J."/>
            <person name="Jones L.M."/>
            <person name="Kikuchi T."/>
            <person name="Reid A.J."/>
            <person name="Thorpe P."/>
            <person name="Tsai I.J."/>
            <person name="Beasley H."/>
            <person name="Blok V."/>
            <person name="Cock P.J.A."/>
            <person name="Van den Akker S.E."/>
            <person name="Holroyd N."/>
            <person name="Hunt M."/>
            <person name="Mantelin S."/>
            <person name="Naghra H."/>
            <person name="Pain A."/>
            <person name="Palomares-Rius J.E."/>
            <person name="Zarowiecki M."/>
            <person name="Berriman M."/>
            <person name="Jones J.T."/>
            <person name="Urwin P.E."/>
        </authorList>
    </citation>
    <scope>NUCLEOTIDE SEQUENCE [LARGE SCALE GENOMIC DNA]</scope>
    <source>
        <strain evidence="2">Lindley</strain>
    </source>
</reference>
<dbReference type="WBParaSite" id="GPLIN_001252000">
    <property type="protein sequence ID" value="GPLIN_001252000"/>
    <property type="gene ID" value="GPLIN_001252000"/>
</dbReference>
<reference evidence="3" key="2">
    <citation type="submission" date="2016-06" db="UniProtKB">
        <authorList>
            <consortium name="WormBaseParasite"/>
        </authorList>
    </citation>
    <scope>IDENTIFICATION</scope>
</reference>
<feature type="region of interest" description="Disordered" evidence="1">
    <location>
        <begin position="238"/>
        <end position="257"/>
    </location>
</feature>
<name>A0A183CI14_GLOPA</name>
<dbReference type="AlphaFoldDB" id="A0A183CI14"/>
<accession>A0A183CI14</accession>
<evidence type="ECO:0000313" key="2">
    <source>
        <dbReference type="Proteomes" id="UP000050741"/>
    </source>
</evidence>
<organism evidence="2 3">
    <name type="scientific">Globodera pallida</name>
    <name type="common">Potato cyst nematode worm</name>
    <name type="synonym">Heterodera pallida</name>
    <dbReference type="NCBI Taxonomy" id="36090"/>
    <lineage>
        <taxon>Eukaryota</taxon>
        <taxon>Metazoa</taxon>
        <taxon>Ecdysozoa</taxon>
        <taxon>Nematoda</taxon>
        <taxon>Chromadorea</taxon>
        <taxon>Rhabditida</taxon>
        <taxon>Tylenchina</taxon>
        <taxon>Tylenchomorpha</taxon>
        <taxon>Tylenchoidea</taxon>
        <taxon>Heteroderidae</taxon>
        <taxon>Heteroderinae</taxon>
        <taxon>Globodera</taxon>
    </lineage>
</organism>
<protein>
    <submittedName>
        <fullName evidence="3">Uncharacterized protein</fullName>
    </submittedName>
</protein>
<evidence type="ECO:0000313" key="3">
    <source>
        <dbReference type="WBParaSite" id="GPLIN_001252000"/>
    </source>
</evidence>